<dbReference type="InterPro" id="IPR029500">
    <property type="entry name" value="QueF"/>
</dbReference>
<dbReference type="EMBL" id="BARU01002409">
    <property type="protein sequence ID" value="GAH27833.1"/>
    <property type="molecule type" value="Genomic_DNA"/>
</dbReference>
<reference evidence="5" key="1">
    <citation type="journal article" date="2014" name="Front. Microbiol.">
        <title>High frequency of phylogenetically diverse reductive dehalogenase-homologous genes in deep subseafloor sedimentary metagenomes.</title>
        <authorList>
            <person name="Kawai M."/>
            <person name="Futagami T."/>
            <person name="Toyoda A."/>
            <person name="Takaki Y."/>
            <person name="Nishi S."/>
            <person name="Hori S."/>
            <person name="Arai W."/>
            <person name="Tsubouchi T."/>
            <person name="Morono Y."/>
            <person name="Uchiyama I."/>
            <person name="Ito T."/>
            <person name="Fujiyama A."/>
            <person name="Inagaki F."/>
            <person name="Takami H."/>
        </authorList>
    </citation>
    <scope>NUCLEOTIDE SEQUENCE</scope>
    <source>
        <strain evidence="5">Expedition CK06-06</strain>
    </source>
</reference>
<dbReference type="Gene3D" id="3.30.1130.10">
    <property type="match status" value="1"/>
</dbReference>
<dbReference type="InterPro" id="IPR050084">
    <property type="entry name" value="NADPH_dep_7-cyano-7-deazaG_red"/>
</dbReference>
<keyword evidence="3" id="KW-0521">NADP</keyword>
<keyword evidence="4" id="KW-0560">Oxidoreductase</keyword>
<dbReference type="Pfam" id="PF14489">
    <property type="entry name" value="QueF"/>
    <property type="match status" value="1"/>
</dbReference>
<evidence type="ECO:0000313" key="5">
    <source>
        <dbReference type="EMBL" id="GAH27833.1"/>
    </source>
</evidence>
<feature type="non-terminal residue" evidence="5">
    <location>
        <position position="1"/>
    </location>
</feature>
<dbReference type="GO" id="GO:0005737">
    <property type="term" value="C:cytoplasm"/>
    <property type="evidence" value="ECO:0007669"/>
    <property type="project" value="InterPro"/>
</dbReference>
<evidence type="ECO:0000256" key="1">
    <source>
        <dbReference type="ARBA" id="ARBA00022490"/>
    </source>
</evidence>
<dbReference type="AlphaFoldDB" id="X1G480"/>
<dbReference type="GO" id="GO:0033739">
    <property type="term" value="F:preQ1 synthase activity"/>
    <property type="evidence" value="ECO:0007669"/>
    <property type="project" value="InterPro"/>
</dbReference>
<dbReference type="HAMAP" id="MF_00818">
    <property type="entry name" value="QueF_type1"/>
    <property type="match status" value="1"/>
</dbReference>
<gene>
    <name evidence="5" type="ORF">S03H2_05698</name>
</gene>
<dbReference type="InterPro" id="IPR043133">
    <property type="entry name" value="GTP-CH-I_C/QueF"/>
</dbReference>
<sequence length="137" mass="15609">PEEELKAKKAVGKSFEPSVIDRSILKTISYEYPYRPIQMEHTTDEFTCLCPFSELPDQATITIKYVPNKLCIELKSLKYYFYSFRQVRIFHEHVVNKILEDLVTVLDPIEISVVAKFAIRGGISSTATASCKKKEGG</sequence>
<proteinExistence type="inferred from homology"/>
<dbReference type="SUPFAM" id="SSF55620">
    <property type="entry name" value="Tetrahydrobiopterin biosynthesis enzymes-like"/>
    <property type="match status" value="1"/>
</dbReference>
<evidence type="ECO:0000256" key="4">
    <source>
        <dbReference type="ARBA" id="ARBA00023002"/>
    </source>
</evidence>
<organism evidence="5">
    <name type="scientific">marine sediment metagenome</name>
    <dbReference type="NCBI Taxonomy" id="412755"/>
    <lineage>
        <taxon>unclassified sequences</taxon>
        <taxon>metagenomes</taxon>
        <taxon>ecological metagenomes</taxon>
    </lineage>
</organism>
<dbReference type="NCBIfam" id="TIGR03139">
    <property type="entry name" value="QueF-II"/>
    <property type="match status" value="1"/>
</dbReference>
<evidence type="ECO:0000256" key="3">
    <source>
        <dbReference type="ARBA" id="ARBA00022857"/>
    </source>
</evidence>
<keyword evidence="1" id="KW-0963">Cytoplasm</keyword>
<dbReference type="PANTHER" id="PTHR34354:SF1">
    <property type="entry name" value="NADPH-DEPENDENT 7-CYANO-7-DEAZAGUANINE REDUCTASE"/>
    <property type="match status" value="1"/>
</dbReference>
<evidence type="ECO:0008006" key="6">
    <source>
        <dbReference type="Google" id="ProtNLM"/>
    </source>
</evidence>
<dbReference type="PIRSF" id="PIRSF027377">
    <property type="entry name" value="Nitrile_oxidored_QueF"/>
    <property type="match status" value="1"/>
</dbReference>
<dbReference type="GO" id="GO:0008616">
    <property type="term" value="P:tRNA queuosine(34) biosynthetic process"/>
    <property type="evidence" value="ECO:0007669"/>
    <property type="project" value="UniProtKB-KW"/>
</dbReference>
<dbReference type="PANTHER" id="PTHR34354">
    <property type="entry name" value="NADPH-DEPENDENT 7-CYANO-7-DEAZAGUANINE REDUCTASE"/>
    <property type="match status" value="1"/>
</dbReference>
<dbReference type="InterPro" id="IPR016856">
    <property type="entry name" value="QueF_type1"/>
</dbReference>
<comment type="caution">
    <text evidence="5">The sequence shown here is derived from an EMBL/GenBank/DDBJ whole genome shotgun (WGS) entry which is preliminary data.</text>
</comment>
<accession>X1G480</accession>
<name>X1G480_9ZZZZ</name>
<keyword evidence="2" id="KW-0671">Queuosine biosynthesis</keyword>
<evidence type="ECO:0000256" key="2">
    <source>
        <dbReference type="ARBA" id="ARBA00022785"/>
    </source>
</evidence>
<protein>
    <recommendedName>
        <fullName evidence="6">NADPH-dependent 7-cyano-7-deazaguanine reductase N-terminal domain-containing protein</fullName>
    </recommendedName>
</protein>